<evidence type="ECO:0000313" key="2">
    <source>
        <dbReference type="EMBL" id="RKP07978.1"/>
    </source>
</evidence>
<feature type="compositionally biased region" description="Low complexity" evidence="1">
    <location>
        <begin position="333"/>
        <end position="352"/>
    </location>
</feature>
<gene>
    <name evidence="2" type="ORF">THASP1DRAFT_30216</name>
</gene>
<feature type="region of interest" description="Disordered" evidence="1">
    <location>
        <begin position="315"/>
        <end position="379"/>
    </location>
</feature>
<feature type="compositionally biased region" description="Low complexity" evidence="1">
    <location>
        <begin position="52"/>
        <end position="61"/>
    </location>
</feature>
<keyword evidence="3" id="KW-1185">Reference proteome</keyword>
<dbReference type="OrthoDB" id="2418712at2759"/>
<feature type="region of interest" description="Disordered" evidence="1">
    <location>
        <begin position="13"/>
        <end position="40"/>
    </location>
</feature>
<name>A0A4P9XPQ2_9FUNG</name>
<feature type="region of interest" description="Disordered" evidence="1">
    <location>
        <begin position="52"/>
        <end position="115"/>
    </location>
</feature>
<feature type="compositionally biased region" description="Basic and acidic residues" evidence="1">
    <location>
        <begin position="593"/>
        <end position="607"/>
    </location>
</feature>
<protein>
    <submittedName>
        <fullName evidence="2">Uncharacterized protein</fullName>
    </submittedName>
</protein>
<organism evidence="2 3">
    <name type="scientific">Thamnocephalis sphaerospora</name>
    <dbReference type="NCBI Taxonomy" id="78915"/>
    <lineage>
        <taxon>Eukaryota</taxon>
        <taxon>Fungi</taxon>
        <taxon>Fungi incertae sedis</taxon>
        <taxon>Zoopagomycota</taxon>
        <taxon>Zoopagomycotina</taxon>
        <taxon>Zoopagomycetes</taxon>
        <taxon>Zoopagales</taxon>
        <taxon>Sigmoideomycetaceae</taxon>
        <taxon>Thamnocephalis</taxon>
    </lineage>
</organism>
<accession>A0A4P9XPQ2</accession>
<sequence length="639" mass="68263">MNVGDFDVGAELALTAAHPPPPPYSPTAEVRKLPSATSQAVDAAALTAAATIAAHQQRQQAPQKSNLASMSPPPTPVTPRPDTLTSMNLPSPPTSIKAAARRAPSMPREREATRVDLSVRRSKALSRLGLDDPVFLKMTQLEGLVSSLQSALTNQSVAIHDVHGQLTEINDVLHKMQHKPNPASPTGGRSAAAPSKAVPQVSEETVEPEQLMQDLRAVAANIAATGKIPGKKKKAPVAPLSIDAALASADQTDSTSAADTLAVAQPSADVMSGDEGEDDVFEDAEDDGDYLRLCSMLEQLITEANVAVDTPVTTLRRPNRASHAAIPDFAPQTETSKPTPSSEETTPETSSTAVASVKLERNASSLARRMRSNRKRSESGARIRPVSLIFREVDDVDTDIGTDVEDFVDAPEHQEKSASTVATRSVDGFTLTEDDVVDEAGLVDPATASSVDAVEVRFYCQVTRTGNAPQRHEMRRRLVLPLLTGANMTPNNLRQIITGSAMAGSSLTGTELATSNAHNIQVAAPSSRKSVVRRALGTVQLMYWLLLFTLGVLMLDAYLCELAGTQAVQVVDNIRPDEQRRRPRALLTDGTQDADRKNDGGSNEKARPTAAPIEYTGLKPVQSTDAADTMRTRARRNSF</sequence>
<reference evidence="3" key="1">
    <citation type="journal article" date="2018" name="Nat. Microbiol.">
        <title>Leveraging single-cell genomics to expand the fungal tree of life.</title>
        <authorList>
            <person name="Ahrendt S.R."/>
            <person name="Quandt C.A."/>
            <person name="Ciobanu D."/>
            <person name="Clum A."/>
            <person name="Salamov A."/>
            <person name="Andreopoulos B."/>
            <person name="Cheng J.F."/>
            <person name="Woyke T."/>
            <person name="Pelin A."/>
            <person name="Henrissat B."/>
            <person name="Reynolds N.K."/>
            <person name="Benny G.L."/>
            <person name="Smith M.E."/>
            <person name="James T.Y."/>
            <person name="Grigoriev I.V."/>
        </authorList>
    </citation>
    <scope>NUCLEOTIDE SEQUENCE [LARGE SCALE GENOMIC DNA]</scope>
    <source>
        <strain evidence="3">RSA 1356</strain>
    </source>
</reference>
<evidence type="ECO:0000313" key="3">
    <source>
        <dbReference type="Proteomes" id="UP000271241"/>
    </source>
</evidence>
<dbReference type="Proteomes" id="UP000271241">
    <property type="component" value="Unassembled WGS sequence"/>
</dbReference>
<dbReference type="EMBL" id="KZ992652">
    <property type="protein sequence ID" value="RKP07978.1"/>
    <property type="molecule type" value="Genomic_DNA"/>
</dbReference>
<dbReference type="AlphaFoldDB" id="A0A4P9XPQ2"/>
<proteinExistence type="predicted"/>
<feature type="region of interest" description="Disordered" evidence="1">
    <location>
        <begin position="177"/>
        <end position="196"/>
    </location>
</feature>
<evidence type="ECO:0000256" key="1">
    <source>
        <dbReference type="SAM" id="MobiDB-lite"/>
    </source>
</evidence>
<feature type="region of interest" description="Disordered" evidence="1">
    <location>
        <begin position="579"/>
        <end position="639"/>
    </location>
</feature>